<gene>
    <name evidence="2" type="ORF">K466DRAFT_656362</name>
</gene>
<dbReference type="AlphaFoldDB" id="A0A5C3NVE7"/>
<organism evidence="2 3">
    <name type="scientific">Polyporus arcularius HHB13444</name>
    <dbReference type="NCBI Taxonomy" id="1314778"/>
    <lineage>
        <taxon>Eukaryota</taxon>
        <taxon>Fungi</taxon>
        <taxon>Dikarya</taxon>
        <taxon>Basidiomycota</taxon>
        <taxon>Agaricomycotina</taxon>
        <taxon>Agaricomycetes</taxon>
        <taxon>Polyporales</taxon>
        <taxon>Polyporaceae</taxon>
        <taxon>Polyporus</taxon>
    </lineage>
</organism>
<proteinExistence type="predicted"/>
<dbReference type="Proteomes" id="UP000308197">
    <property type="component" value="Unassembled WGS sequence"/>
</dbReference>
<dbReference type="InParanoid" id="A0A5C3NVE7"/>
<feature type="transmembrane region" description="Helical" evidence="1">
    <location>
        <begin position="270"/>
        <end position="290"/>
    </location>
</feature>
<keyword evidence="1" id="KW-0812">Transmembrane</keyword>
<sequence>MALVSPPSSSTIELRRCEALLVDDETFCNVPCRSPRGRFCNSHGREYVQLTQAYKSVSKNVEDLKKQAWLSRKQVRDLRDPIEVAIAIGLAEEWREAIVEEIQGRQVQHRRFFVVGDKGHQQWLDRLALSKTKAESLIARLRTRKLEILNGEEARRQFRDAWHSRDAMWQGALEAARNAARVDSEEARRQVEAQRVRLDAYTLRPSISATRTPAPLTSTSHWYGTERAQRQPVHVVRLPSATNPDSPRIDLESQTPAVIHAGTQKGEYDAGSVCFTLFLLSLLLWVLWGAR</sequence>
<keyword evidence="3" id="KW-1185">Reference proteome</keyword>
<evidence type="ECO:0000313" key="3">
    <source>
        <dbReference type="Proteomes" id="UP000308197"/>
    </source>
</evidence>
<accession>A0A5C3NVE7</accession>
<reference evidence="2 3" key="1">
    <citation type="journal article" date="2019" name="Nat. Ecol. Evol.">
        <title>Megaphylogeny resolves global patterns of mushroom evolution.</title>
        <authorList>
            <person name="Varga T."/>
            <person name="Krizsan K."/>
            <person name="Foldi C."/>
            <person name="Dima B."/>
            <person name="Sanchez-Garcia M."/>
            <person name="Sanchez-Ramirez S."/>
            <person name="Szollosi G.J."/>
            <person name="Szarkandi J.G."/>
            <person name="Papp V."/>
            <person name="Albert L."/>
            <person name="Andreopoulos W."/>
            <person name="Angelini C."/>
            <person name="Antonin V."/>
            <person name="Barry K.W."/>
            <person name="Bougher N.L."/>
            <person name="Buchanan P."/>
            <person name="Buyck B."/>
            <person name="Bense V."/>
            <person name="Catcheside P."/>
            <person name="Chovatia M."/>
            <person name="Cooper J."/>
            <person name="Damon W."/>
            <person name="Desjardin D."/>
            <person name="Finy P."/>
            <person name="Geml J."/>
            <person name="Haridas S."/>
            <person name="Hughes K."/>
            <person name="Justo A."/>
            <person name="Karasinski D."/>
            <person name="Kautmanova I."/>
            <person name="Kiss B."/>
            <person name="Kocsube S."/>
            <person name="Kotiranta H."/>
            <person name="LaButti K.M."/>
            <person name="Lechner B.E."/>
            <person name="Liimatainen K."/>
            <person name="Lipzen A."/>
            <person name="Lukacs Z."/>
            <person name="Mihaltcheva S."/>
            <person name="Morgado L.N."/>
            <person name="Niskanen T."/>
            <person name="Noordeloos M.E."/>
            <person name="Ohm R.A."/>
            <person name="Ortiz-Santana B."/>
            <person name="Ovrebo C."/>
            <person name="Racz N."/>
            <person name="Riley R."/>
            <person name="Savchenko A."/>
            <person name="Shiryaev A."/>
            <person name="Soop K."/>
            <person name="Spirin V."/>
            <person name="Szebenyi C."/>
            <person name="Tomsovsky M."/>
            <person name="Tulloss R.E."/>
            <person name="Uehling J."/>
            <person name="Grigoriev I.V."/>
            <person name="Vagvolgyi C."/>
            <person name="Papp T."/>
            <person name="Martin F.M."/>
            <person name="Miettinen O."/>
            <person name="Hibbett D.S."/>
            <person name="Nagy L.G."/>
        </authorList>
    </citation>
    <scope>NUCLEOTIDE SEQUENCE [LARGE SCALE GENOMIC DNA]</scope>
    <source>
        <strain evidence="2 3">HHB13444</strain>
    </source>
</reference>
<name>A0A5C3NVE7_9APHY</name>
<dbReference type="EMBL" id="ML211669">
    <property type="protein sequence ID" value="TFK81012.1"/>
    <property type="molecule type" value="Genomic_DNA"/>
</dbReference>
<protein>
    <submittedName>
        <fullName evidence="2">Uncharacterized protein</fullName>
    </submittedName>
</protein>
<keyword evidence="1" id="KW-0472">Membrane</keyword>
<evidence type="ECO:0000256" key="1">
    <source>
        <dbReference type="SAM" id="Phobius"/>
    </source>
</evidence>
<evidence type="ECO:0000313" key="2">
    <source>
        <dbReference type="EMBL" id="TFK81012.1"/>
    </source>
</evidence>
<dbReference type="STRING" id="1314778.A0A5C3NVE7"/>
<keyword evidence="1" id="KW-1133">Transmembrane helix</keyword>